<dbReference type="Gene3D" id="1.10.10.10">
    <property type="entry name" value="Winged helix-like DNA-binding domain superfamily/Winged helix DNA-binding domain"/>
    <property type="match status" value="1"/>
</dbReference>
<feature type="region of interest" description="Disordered" evidence="1">
    <location>
        <begin position="349"/>
        <end position="384"/>
    </location>
</feature>
<keyword evidence="3" id="KW-1185">Reference proteome</keyword>
<dbReference type="AlphaFoldDB" id="A0A8J6HKS6"/>
<sequence>MSYGQISTNLGLSKSTIHAIMRKWEHTGTVVRRPGSGRRRVSSVEQNEAVINILQNRPLSNGEEEVAITHLPVSDDAFWSRVVFSDEKTFQSCPNGRIRVYRPRNTRYEERYVDATDRNEWPFFCKYVSLDFGGESRAELFPNHEVPDLPDERLWFQQDGPPPHYSETEGGYRMAAARSPDLTPMDYFLWGYPKSKVYDTKPENLEDLRQRIVNEDIVKMFKDNILNICSSVLKGRAHEYYVDWRPVQRTWDEFCSDLTVAFPDRETPGARAYTAATLRSRDCPSLSDYGIQKLRTIHRFHSALPWNTILSMVEYGLDQSEAQAAIRIQQPSANRELLKLLTDFDARQRKHQHRATQSGRSHDLTGANSSNKRRPSSSATPFKAVAARQGRQGFFDVSEDRTADALYTLITNVLAPYEFKSKLVAQCYDGASVMAGSLNRLQMKIKERFKMHSKLSYIFRHLNIYSCLLQPVC</sequence>
<dbReference type="GO" id="GO:0003676">
    <property type="term" value="F:nucleic acid binding"/>
    <property type="evidence" value="ECO:0007669"/>
    <property type="project" value="InterPro"/>
</dbReference>
<feature type="compositionally biased region" description="Polar residues" evidence="1">
    <location>
        <begin position="366"/>
        <end position="380"/>
    </location>
</feature>
<dbReference type="PANTHER" id="PTHR47326:SF1">
    <property type="entry name" value="HTH PSQ-TYPE DOMAIN-CONTAINING PROTEIN"/>
    <property type="match status" value="1"/>
</dbReference>
<reference evidence="2" key="2">
    <citation type="submission" date="2021-08" db="EMBL/GenBank/DDBJ databases">
        <authorList>
            <person name="Eriksson T."/>
        </authorList>
    </citation>
    <scope>NUCLEOTIDE SEQUENCE</scope>
    <source>
        <strain evidence="2">Stoneville</strain>
        <tissue evidence="2">Whole head</tissue>
    </source>
</reference>
<name>A0A8J6HKS6_TENMO</name>
<dbReference type="Proteomes" id="UP000719412">
    <property type="component" value="Unassembled WGS sequence"/>
</dbReference>
<proteinExistence type="predicted"/>
<evidence type="ECO:0000313" key="2">
    <source>
        <dbReference type="EMBL" id="KAH0816469.1"/>
    </source>
</evidence>
<protein>
    <submittedName>
        <fullName evidence="2">Uncharacterized protein</fullName>
    </submittedName>
</protein>
<evidence type="ECO:0000313" key="3">
    <source>
        <dbReference type="Proteomes" id="UP000719412"/>
    </source>
</evidence>
<evidence type="ECO:0000256" key="1">
    <source>
        <dbReference type="SAM" id="MobiDB-lite"/>
    </source>
</evidence>
<dbReference type="InterPro" id="IPR036388">
    <property type="entry name" value="WH-like_DNA-bd_sf"/>
</dbReference>
<dbReference type="EMBL" id="JABDTM020021485">
    <property type="protein sequence ID" value="KAH0816469.1"/>
    <property type="molecule type" value="Genomic_DNA"/>
</dbReference>
<organism evidence="2 3">
    <name type="scientific">Tenebrio molitor</name>
    <name type="common">Yellow mealworm beetle</name>
    <dbReference type="NCBI Taxonomy" id="7067"/>
    <lineage>
        <taxon>Eukaryota</taxon>
        <taxon>Metazoa</taxon>
        <taxon>Ecdysozoa</taxon>
        <taxon>Arthropoda</taxon>
        <taxon>Hexapoda</taxon>
        <taxon>Insecta</taxon>
        <taxon>Pterygota</taxon>
        <taxon>Neoptera</taxon>
        <taxon>Endopterygota</taxon>
        <taxon>Coleoptera</taxon>
        <taxon>Polyphaga</taxon>
        <taxon>Cucujiformia</taxon>
        <taxon>Tenebrionidae</taxon>
        <taxon>Tenebrio</taxon>
    </lineage>
</organism>
<dbReference type="InterPro" id="IPR036397">
    <property type="entry name" value="RNaseH_sf"/>
</dbReference>
<reference evidence="2" key="1">
    <citation type="journal article" date="2020" name="J Insects Food Feed">
        <title>The yellow mealworm (Tenebrio molitor) genome: a resource for the emerging insects as food and feed industry.</title>
        <authorList>
            <person name="Eriksson T."/>
            <person name="Andere A."/>
            <person name="Kelstrup H."/>
            <person name="Emery V."/>
            <person name="Picard C."/>
        </authorList>
    </citation>
    <scope>NUCLEOTIDE SEQUENCE</scope>
    <source>
        <strain evidence="2">Stoneville</strain>
        <tissue evidence="2">Whole head</tissue>
    </source>
</reference>
<dbReference type="PANTHER" id="PTHR47326">
    <property type="entry name" value="TRANSPOSABLE ELEMENT TC3 TRANSPOSASE-LIKE PROTEIN"/>
    <property type="match status" value="1"/>
</dbReference>
<accession>A0A8J6HKS6</accession>
<gene>
    <name evidence="2" type="ORF">GEV33_006322</name>
</gene>
<dbReference type="Gene3D" id="3.30.420.10">
    <property type="entry name" value="Ribonuclease H-like superfamily/Ribonuclease H"/>
    <property type="match status" value="1"/>
</dbReference>
<comment type="caution">
    <text evidence="2">The sequence shown here is derived from an EMBL/GenBank/DDBJ whole genome shotgun (WGS) entry which is preliminary data.</text>
</comment>